<evidence type="ECO:0000313" key="2">
    <source>
        <dbReference type="Proteomes" id="UP000799777"/>
    </source>
</evidence>
<accession>A0A9P4LQL9</accession>
<sequence length="444" mass="50386">MSREASLAQSVDLGAADNTQPSLQTLVQNLLKRLDDLLLDGTQVVRHIPSAEFVQAAWIRLKKWENDIKNEELDTLHRLSTLSVLTEQIVRKRLLALLEATDKVTFAPILDLLQQSDYLRDLTNDVFQAATNVARTTRVLRRLVDADSLSAELEAMVEAHSAQNLGTNAAMVGEIQLSTKNYITSPVSDSGTRQLRYNFVPDLSGSTSVATGKRPISPTISSYSPHTIDSSKIRKVAIAKKFDCPIYKHHLMETRTPSLCNGCAEEYLTRVRQHLAPVNARRHQGQVTFLMYCSRCKETVFDHDMWTHRHEEFHCPIRSSRRGHPEEDWAQIYLALYPQSRRIPSPYQGTHEWLPDSIVEECRVSKGGDYSSSVFPLAQQSRLRTRKRFKELVRFALANHRVSSRAQTSGPTLPYTLADVVDVVALKMHLYRQRGHFEPSKSDK</sequence>
<dbReference type="Proteomes" id="UP000799777">
    <property type="component" value="Unassembled WGS sequence"/>
</dbReference>
<dbReference type="AlphaFoldDB" id="A0A9P4LQL9"/>
<name>A0A9P4LQL9_9PLEO</name>
<proteinExistence type="predicted"/>
<gene>
    <name evidence="1" type="ORF">EK21DRAFT_87546</name>
</gene>
<organism evidence="1 2">
    <name type="scientific">Setomelanomma holmii</name>
    <dbReference type="NCBI Taxonomy" id="210430"/>
    <lineage>
        <taxon>Eukaryota</taxon>
        <taxon>Fungi</taxon>
        <taxon>Dikarya</taxon>
        <taxon>Ascomycota</taxon>
        <taxon>Pezizomycotina</taxon>
        <taxon>Dothideomycetes</taxon>
        <taxon>Pleosporomycetidae</taxon>
        <taxon>Pleosporales</taxon>
        <taxon>Pleosporineae</taxon>
        <taxon>Phaeosphaeriaceae</taxon>
        <taxon>Setomelanomma</taxon>
    </lineage>
</organism>
<comment type="caution">
    <text evidence="1">The sequence shown here is derived from an EMBL/GenBank/DDBJ whole genome shotgun (WGS) entry which is preliminary data.</text>
</comment>
<dbReference type="EMBL" id="ML978176">
    <property type="protein sequence ID" value="KAF2031934.1"/>
    <property type="molecule type" value="Genomic_DNA"/>
</dbReference>
<reference evidence="1" key="1">
    <citation type="journal article" date="2020" name="Stud. Mycol.">
        <title>101 Dothideomycetes genomes: a test case for predicting lifestyles and emergence of pathogens.</title>
        <authorList>
            <person name="Haridas S."/>
            <person name="Albert R."/>
            <person name="Binder M."/>
            <person name="Bloem J."/>
            <person name="Labutti K."/>
            <person name="Salamov A."/>
            <person name="Andreopoulos B."/>
            <person name="Baker S."/>
            <person name="Barry K."/>
            <person name="Bills G."/>
            <person name="Bluhm B."/>
            <person name="Cannon C."/>
            <person name="Castanera R."/>
            <person name="Culley D."/>
            <person name="Daum C."/>
            <person name="Ezra D."/>
            <person name="Gonzalez J."/>
            <person name="Henrissat B."/>
            <person name="Kuo A."/>
            <person name="Liang C."/>
            <person name="Lipzen A."/>
            <person name="Lutzoni F."/>
            <person name="Magnuson J."/>
            <person name="Mondo S."/>
            <person name="Nolan M."/>
            <person name="Ohm R."/>
            <person name="Pangilinan J."/>
            <person name="Park H.-J."/>
            <person name="Ramirez L."/>
            <person name="Alfaro M."/>
            <person name="Sun H."/>
            <person name="Tritt A."/>
            <person name="Yoshinaga Y."/>
            <person name="Zwiers L.-H."/>
            <person name="Turgeon B."/>
            <person name="Goodwin S."/>
            <person name="Spatafora J."/>
            <person name="Crous P."/>
            <person name="Grigoriev I."/>
        </authorList>
    </citation>
    <scope>NUCLEOTIDE SEQUENCE</scope>
    <source>
        <strain evidence="1">CBS 110217</strain>
    </source>
</reference>
<keyword evidence="2" id="KW-1185">Reference proteome</keyword>
<dbReference type="OrthoDB" id="8922241at2759"/>
<evidence type="ECO:0000313" key="1">
    <source>
        <dbReference type="EMBL" id="KAF2031934.1"/>
    </source>
</evidence>
<protein>
    <submittedName>
        <fullName evidence="1">Uncharacterized protein</fullName>
    </submittedName>
</protein>